<dbReference type="Pfam" id="PF11175">
    <property type="entry name" value="DUF2961"/>
    <property type="match status" value="1"/>
</dbReference>
<keyword evidence="1" id="KW-0732">Signal</keyword>
<proteinExistence type="predicted"/>
<evidence type="ECO:0000313" key="3">
    <source>
        <dbReference type="Proteomes" id="UP000324233"/>
    </source>
</evidence>
<dbReference type="AlphaFoldDB" id="A0A5B9WF43"/>
<reference evidence="2 3" key="1">
    <citation type="submission" date="2019-08" db="EMBL/GenBank/DDBJ databases">
        <title>Deep-cultivation of Planctomycetes and their phenomic and genomic characterization uncovers novel biology.</title>
        <authorList>
            <person name="Wiegand S."/>
            <person name="Jogler M."/>
            <person name="Boedeker C."/>
            <person name="Pinto D."/>
            <person name="Vollmers J."/>
            <person name="Rivas-Marin E."/>
            <person name="Kohn T."/>
            <person name="Peeters S.H."/>
            <person name="Heuer A."/>
            <person name="Rast P."/>
            <person name="Oberbeckmann S."/>
            <person name="Bunk B."/>
            <person name="Jeske O."/>
            <person name="Meyerdierks A."/>
            <person name="Storesund J.E."/>
            <person name="Kallscheuer N."/>
            <person name="Luecker S."/>
            <person name="Lage O.M."/>
            <person name="Pohl T."/>
            <person name="Merkel B.J."/>
            <person name="Hornburger P."/>
            <person name="Mueller R.-W."/>
            <person name="Bruemmer F."/>
            <person name="Labrenz M."/>
            <person name="Spormann A.M."/>
            <person name="Op den Camp H."/>
            <person name="Overmann J."/>
            <person name="Amann R."/>
            <person name="Jetten M.S.M."/>
            <person name="Mascher T."/>
            <person name="Medema M.H."/>
            <person name="Devos D.P."/>
            <person name="Kaster A.-K."/>
            <person name="Ovreas L."/>
            <person name="Rohde M."/>
            <person name="Galperin M.Y."/>
            <person name="Jogler C."/>
        </authorList>
    </citation>
    <scope>NUCLEOTIDE SEQUENCE [LARGE SCALE GENOMIC DNA]</scope>
    <source>
        <strain evidence="2 3">OJF2</strain>
    </source>
</reference>
<gene>
    <name evidence="2" type="ORF">OJF2_74890</name>
</gene>
<dbReference type="Proteomes" id="UP000324233">
    <property type="component" value="Chromosome"/>
</dbReference>
<name>A0A5B9WF43_9BACT</name>
<dbReference type="Gene3D" id="2.60.120.260">
    <property type="entry name" value="Galactose-binding domain-like"/>
    <property type="match status" value="1"/>
</dbReference>
<dbReference type="RefSeq" id="WP_168222257.1">
    <property type="nucleotide sequence ID" value="NZ_CP042997.1"/>
</dbReference>
<dbReference type="InterPro" id="IPR021345">
    <property type="entry name" value="DUF2961"/>
</dbReference>
<evidence type="ECO:0000313" key="2">
    <source>
        <dbReference type="EMBL" id="QEH38879.1"/>
    </source>
</evidence>
<dbReference type="EMBL" id="CP042997">
    <property type="protein sequence ID" value="QEH38879.1"/>
    <property type="molecule type" value="Genomic_DNA"/>
</dbReference>
<evidence type="ECO:0008006" key="4">
    <source>
        <dbReference type="Google" id="ProtNLM"/>
    </source>
</evidence>
<keyword evidence="3" id="KW-1185">Reference proteome</keyword>
<feature type="signal peptide" evidence="1">
    <location>
        <begin position="1"/>
        <end position="32"/>
    </location>
</feature>
<organism evidence="2 3">
    <name type="scientific">Aquisphaera giovannonii</name>
    <dbReference type="NCBI Taxonomy" id="406548"/>
    <lineage>
        <taxon>Bacteria</taxon>
        <taxon>Pseudomonadati</taxon>
        <taxon>Planctomycetota</taxon>
        <taxon>Planctomycetia</taxon>
        <taxon>Isosphaerales</taxon>
        <taxon>Isosphaeraceae</taxon>
        <taxon>Aquisphaera</taxon>
    </lineage>
</organism>
<protein>
    <recommendedName>
        <fullName evidence="4">DUF2961 domain-containing protein</fullName>
    </recommendedName>
</protein>
<dbReference type="Gene3D" id="2.60.120.1390">
    <property type="match status" value="2"/>
</dbReference>
<dbReference type="CDD" id="cd02795">
    <property type="entry name" value="CBM6-CBM35-CBM36_like"/>
    <property type="match status" value="1"/>
</dbReference>
<sequence length="685" mass="73377" precursor="true">MTRADASPRNRLAMLRLGAVAMLLACGPAIRAADEGAITVESLLGRMADTRWLASPLAEGERTVQFSSYDRATKIEGGKIVNPFANGDCGHYLRVEGEGDRKEFVLAESQGPGYVSRVWSANPAGDLRIYIDGAATPVLAAPFQAITEGRVAPFTEPFGHNASMGRNLYFPFPFAKSIKITTTKGDQYFQVAVTTFAPGTKVESYSPEVLRRAAPVIEEVREALLNPATGRPSSGSGWQQTPTAAVPAGGEAELLAREGAGAIRSMTVKVAGQDVDEALAKTLLTITFDGAAEPQVAVPLGDFFGTGPGVNPFRTAIHTVEKDGTMTARWYMPYRRSVKAHLKNFGSGPAKVSAAVFGDSDEPPAGTLTFHARWTQRDGVQTRKGDGTLDWPSLRVSGAPGRFVGLLLDVYNPVKAWWGEGDEKIYVDGESFPSTIGTGTEDYFGYAWCSPQPYMNPFHAQTRCDGPGNKGNSSEIRYQVLDAVPFRSSLAFDIELWHWEAVKVQYGTLAFVYAGPGAKVEPGVPDLSGRKVYPKPPVFRVAGVLEGEALKVLSKTAGDISNQPMSGFSDGWSGDDQLWWRPAEAGAKLELELPVEKAGAYAISAAFTKACDYGTFELTLDGKPLKEIDLYAPKPNVLHTGEVPLGTATLDAGSHVLGARATGRNAGSVGYMLGLDWVKLTPAAR</sequence>
<dbReference type="KEGG" id="agv:OJF2_74890"/>
<feature type="chain" id="PRO_5023018542" description="DUF2961 domain-containing protein" evidence="1">
    <location>
        <begin position="33"/>
        <end position="685"/>
    </location>
</feature>
<evidence type="ECO:0000256" key="1">
    <source>
        <dbReference type="SAM" id="SignalP"/>
    </source>
</evidence>
<accession>A0A5B9WF43</accession>